<reference evidence="3 4" key="1">
    <citation type="journal article" date="2011" name="J. Bacteriol.">
        <title>Genome sequence of the mercury-methylating and pleomorphic Desulfovibrio africanus Strain Walvis Bay.</title>
        <authorList>
            <person name="Brown S.D."/>
            <person name="Wall J.D."/>
            <person name="Kucken A.M."/>
            <person name="Gilmour C.C."/>
            <person name="Podar M."/>
            <person name="Brandt C.C."/>
            <person name="Teshima H."/>
            <person name="Detter J.C."/>
            <person name="Han C.S."/>
            <person name="Land M.L."/>
            <person name="Lucas S."/>
            <person name="Han J."/>
            <person name="Pennacchio L."/>
            <person name="Nolan M."/>
            <person name="Pitluck S."/>
            <person name="Woyke T."/>
            <person name="Goodwin L."/>
            <person name="Palumbo A.V."/>
            <person name="Elias D.A."/>
        </authorList>
    </citation>
    <scope>NUCLEOTIDE SEQUENCE [LARGE SCALE GENOMIC DNA]</scope>
    <source>
        <strain evidence="3 4">Walvis Bay</strain>
    </source>
</reference>
<dbReference type="EMBL" id="CP003221">
    <property type="protein sequence ID" value="EGJ51513.1"/>
    <property type="molecule type" value="Genomic_DNA"/>
</dbReference>
<name>F3Z3P8_DESAF</name>
<proteinExistence type="predicted"/>
<dbReference type="KEGG" id="daf:Desaf_3222"/>
<dbReference type="eggNOG" id="COG3409">
    <property type="taxonomic scope" value="Bacteria"/>
</dbReference>
<feature type="chain" id="PRO_5003304769" description="FlgO domain-containing protein" evidence="1">
    <location>
        <begin position="22"/>
        <end position="180"/>
    </location>
</feature>
<dbReference type="Proteomes" id="UP000007844">
    <property type="component" value="Chromosome"/>
</dbReference>
<protein>
    <recommendedName>
        <fullName evidence="2">FlgO domain-containing protein</fullName>
    </recommendedName>
</protein>
<dbReference type="HOGENOM" id="CLU_111499_0_0_7"/>
<gene>
    <name evidence="3" type="ORF">Desaf_3222</name>
</gene>
<sequence precursor="true">MRSLSLLLALCILIGQLQACATRNVNLVDRNHEAADALLLKAGASLDKGKPILVATIMDVADLTKTTRFGLITADMLAGRLAQQGYTVLEIKLDRENLYTLTGTGEMLLSNELRNLSASFGAQAVLIGTYAPAGEQVYVSAKLVRAKDSVIIAAEDYRLQGDDVASLIDPDLALRTSSWY</sequence>
<evidence type="ECO:0000256" key="1">
    <source>
        <dbReference type="SAM" id="SignalP"/>
    </source>
</evidence>
<dbReference type="InterPro" id="IPR041215">
    <property type="entry name" value="FlgO_dom"/>
</dbReference>
<dbReference type="Gene3D" id="3.40.50.10610">
    <property type="entry name" value="ABC-type transport auxiliary lipoprotein component"/>
    <property type="match status" value="1"/>
</dbReference>
<evidence type="ECO:0000313" key="4">
    <source>
        <dbReference type="Proteomes" id="UP000007844"/>
    </source>
</evidence>
<keyword evidence="4" id="KW-1185">Reference proteome</keyword>
<accession>F3Z3P8</accession>
<dbReference type="STRING" id="690850.Desaf_3222"/>
<keyword evidence="1" id="KW-0732">Signal</keyword>
<evidence type="ECO:0000259" key="2">
    <source>
        <dbReference type="Pfam" id="PF17680"/>
    </source>
</evidence>
<dbReference type="AlphaFoldDB" id="F3Z3P8"/>
<dbReference type="RefSeq" id="WP_014261145.1">
    <property type="nucleotide sequence ID" value="NC_016629.1"/>
</dbReference>
<feature type="signal peptide" evidence="1">
    <location>
        <begin position="1"/>
        <end position="21"/>
    </location>
</feature>
<dbReference type="Pfam" id="PF17680">
    <property type="entry name" value="FlgO"/>
    <property type="match status" value="1"/>
</dbReference>
<organism evidence="3 4">
    <name type="scientific">Desulfocurvibacter africanus subsp. africanus str. Walvis Bay</name>
    <dbReference type="NCBI Taxonomy" id="690850"/>
    <lineage>
        <taxon>Bacteria</taxon>
        <taxon>Pseudomonadati</taxon>
        <taxon>Thermodesulfobacteriota</taxon>
        <taxon>Desulfovibrionia</taxon>
        <taxon>Desulfovibrionales</taxon>
        <taxon>Desulfovibrionaceae</taxon>
        <taxon>Desulfocurvibacter</taxon>
    </lineage>
</organism>
<feature type="domain" description="FlgO" evidence="2">
    <location>
        <begin position="33"/>
        <end position="161"/>
    </location>
</feature>
<evidence type="ECO:0000313" key="3">
    <source>
        <dbReference type="EMBL" id="EGJ51513.1"/>
    </source>
</evidence>